<gene>
    <name evidence="3" type="ORF">GCM10025867_09670</name>
</gene>
<dbReference type="Gene3D" id="3.90.76.10">
    <property type="entry name" value="Dipeptide-binding Protein, Domain 1"/>
    <property type="match status" value="1"/>
</dbReference>
<dbReference type="Gene3D" id="3.40.190.10">
    <property type="entry name" value="Periplasmic binding protein-like II"/>
    <property type="match status" value="1"/>
</dbReference>
<dbReference type="InterPro" id="IPR039424">
    <property type="entry name" value="SBP_5"/>
</dbReference>
<dbReference type="Pfam" id="PF00496">
    <property type="entry name" value="SBP_bac_5"/>
    <property type="match status" value="1"/>
</dbReference>
<accession>A0ABM8GK08</accession>
<dbReference type="Proteomes" id="UP001321486">
    <property type="component" value="Chromosome"/>
</dbReference>
<name>A0ABM8GK08_9MICO</name>
<reference evidence="4" key="1">
    <citation type="journal article" date="2019" name="Int. J. Syst. Evol. Microbiol.">
        <title>The Global Catalogue of Microorganisms (GCM) 10K type strain sequencing project: providing services to taxonomists for standard genome sequencing and annotation.</title>
        <authorList>
            <consortium name="The Broad Institute Genomics Platform"/>
            <consortium name="The Broad Institute Genome Sequencing Center for Infectious Disease"/>
            <person name="Wu L."/>
            <person name="Ma J."/>
        </authorList>
    </citation>
    <scope>NUCLEOTIDE SEQUENCE [LARGE SCALE GENOMIC DNA]</scope>
    <source>
        <strain evidence="4">NBRC 108728</strain>
    </source>
</reference>
<dbReference type="PIRSF" id="PIRSF002741">
    <property type="entry name" value="MppA"/>
    <property type="match status" value="1"/>
</dbReference>
<evidence type="ECO:0000313" key="4">
    <source>
        <dbReference type="Proteomes" id="UP001321486"/>
    </source>
</evidence>
<keyword evidence="4" id="KW-1185">Reference proteome</keyword>
<evidence type="ECO:0000313" key="3">
    <source>
        <dbReference type="EMBL" id="BDZ48726.1"/>
    </source>
</evidence>
<dbReference type="InterPro" id="IPR030678">
    <property type="entry name" value="Peptide/Ni-bd"/>
</dbReference>
<evidence type="ECO:0000256" key="1">
    <source>
        <dbReference type="SAM" id="SignalP"/>
    </source>
</evidence>
<dbReference type="CDD" id="cd08509">
    <property type="entry name" value="PBP2_TmCBP_oligosaccharides_like"/>
    <property type="match status" value="1"/>
</dbReference>
<feature type="chain" id="PRO_5045273258" evidence="1">
    <location>
        <begin position="31"/>
        <end position="561"/>
    </location>
</feature>
<proteinExistence type="predicted"/>
<protein>
    <submittedName>
        <fullName evidence="3">Peptide ABC transporter substrate-binding protein</fullName>
    </submittedName>
</protein>
<dbReference type="PANTHER" id="PTHR30290">
    <property type="entry name" value="PERIPLASMIC BINDING COMPONENT OF ABC TRANSPORTER"/>
    <property type="match status" value="1"/>
</dbReference>
<dbReference type="PROSITE" id="PS51257">
    <property type="entry name" value="PROKAR_LIPOPROTEIN"/>
    <property type="match status" value="1"/>
</dbReference>
<organism evidence="3 4">
    <name type="scientific">Frondihabitans sucicola</name>
    <dbReference type="NCBI Taxonomy" id="1268041"/>
    <lineage>
        <taxon>Bacteria</taxon>
        <taxon>Bacillati</taxon>
        <taxon>Actinomycetota</taxon>
        <taxon>Actinomycetes</taxon>
        <taxon>Micrococcales</taxon>
        <taxon>Microbacteriaceae</taxon>
        <taxon>Frondihabitans</taxon>
    </lineage>
</organism>
<dbReference type="InterPro" id="IPR000914">
    <property type="entry name" value="SBP_5_dom"/>
</dbReference>
<dbReference type="RefSeq" id="WP_286345663.1">
    <property type="nucleotide sequence ID" value="NZ_AP027732.1"/>
</dbReference>
<feature type="signal peptide" evidence="1">
    <location>
        <begin position="1"/>
        <end position="30"/>
    </location>
</feature>
<keyword evidence="1" id="KW-0732">Signal</keyword>
<evidence type="ECO:0000259" key="2">
    <source>
        <dbReference type="Pfam" id="PF00496"/>
    </source>
</evidence>
<dbReference type="SUPFAM" id="SSF53850">
    <property type="entry name" value="Periplasmic binding protein-like II"/>
    <property type="match status" value="1"/>
</dbReference>
<dbReference type="Gene3D" id="3.10.105.10">
    <property type="entry name" value="Dipeptide-binding Protein, Domain 3"/>
    <property type="match status" value="1"/>
</dbReference>
<dbReference type="EMBL" id="AP027732">
    <property type="protein sequence ID" value="BDZ48726.1"/>
    <property type="molecule type" value="Genomic_DNA"/>
</dbReference>
<sequence>MMISRKRGVLAALAGAAALAVALTGCTSSASTTNSASGPTLAVYNGASGAFVKNFNPLSPTVLSNIQGLIYEPMFFYNNLASLATKPKPLLGQSFSFNADGTVLSVTLKSGVTWSDGKPFTASDVAFTMNLIRTTPALNTSGNTPVAKVVDPTHVTLTFAHPSFTSAPTILGTTYIVPEHIWKSVKEPATYINSSPVGTGPMEMSSFTNQSYLLKKNPDFRDAKKLEVGGLRVYSLSGNEAATNKLLAKQLDWAGIFVPDVKKVLDKPNLGYTFYGDQQVVLNTCSNTALGCTGPQTDPVVRQAMAAAIDRNQVNKLAYYGNAVPISATFGLPKRDKAFIAPEYASTEPMSANTAKAESLLEGAGWVKGSDGIYAKNGQKLSMNVLVTSGYTDYIAALQAITQQFKQAGIEIQVQQVANQENNSAAGLGKFQLQINGIFQGPAPDPYYVYDKYFGSENTSAVGKSGNPYANVSRFSNKTVDAALATAAGTQDQAVKAKAYATIQGIITKDLPYIPIIDNRNFAEYSTTQVTGFPTTSNLYAQPAPNVAPDNEVVLLNLKKK</sequence>
<feature type="domain" description="Solute-binding protein family 5" evidence="2">
    <location>
        <begin position="86"/>
        <end position="459"/>
    </location>
</feature>